<accession>A0A1Z3U854</accession>
<evidence type="ECO:0000313" key="5">
    <source>
        <dbReference type="Proteomes" id="UP001272940"/>
    </source>
</evidence>
<dbReference type="AlphaFoldDB" id="A0A1Z3U854"/>
<evidence type="ECO:0000259" key="1">
    <source>
        <dbReference type="Pfam" id="PF01370"/>
    </source>
</evidence>
<evidence type="ECO:0000313" key="3">
    <source>
        <dbReference type="EMBL" id="MDX2335363.1"/>
    </source>
</evidence>
<dbReference type="InterPro" id="IPR036291">
    <property type="entry name" value="NAD(P)-bd_dom_sf"/>
</dbReference>
<feature type="domain" description="NAD-dependent epimerase/dehydratase" evidence="1">
    <location>
        <begin position="5"/>
        <end position="242"/>
    </location>
</feature>
<reference evidence="3 5" key="4">
    <citation type="journal article" date="2023" name="FEMS Microbes">
        <title>Whole genomes of deep-sea sponge-associated bacteria exhibit high novel natural product potential.</title>
        <authorList>
            <person name="Hesketh-Best P.J."/>
            <person name="January G.G."/>
            <person name="Koch M.J."/>
            <person name="Warburton P.J."/>
            <person name="Howell K.L."/>
            <person name="Upton M."/>
        </authorList>
    </citation>
    <scope>NUCLEOTIDE SEQUENCE [LARGE SCALE GENOMIC DNA]</scope>
    <source>
        <strain evidence="3 5">PC206-O</strain>
    </source>
</reference>
<dbReference type="Gene3D" id="3.40.50.720">
    <property type="entry name" value="NAD(P)-binding Rossmann-like Domain"/>
    <property type="match status" value="1"/>
</dbReference>
<gene>
    <name evidence="2" type="ORF">CEP68_07775</name>
    <name evidence="3" type="ORF">NJD11_10495</name>
</gene>
<dbReference type="InterPro" id="IPR001509">
    <property type="entry name" value="Epimerase_deHydtase"/>
</dbReference>
<dbReference type="Proteomes" id="UP000197050">
    <property type="component" value="Chromosome"/>
</dbReference>
<evidence type="ECO:0000313" key="4">
    <source>
        <dbReference type="Proteomes" id="UP000197050"/>
    </source>
</evidence>
<dbReference type="PANTHER" id="PTHR43245:SF13">
    <property type="entry name" value="UDP-D-APIOSE_UDP-D-XYLOSE SYNTHASE 2"/>
    <property type="match status" value="1"/>
</dbReference>
<reference evidence="3" key="3">
    <citation type="submission" date="2022-06" db="EMBL/GenBank/DDBJ databases">
        <authorList>
            <person name="Hesketh-Best P.J."/>
            <person name="Koch M.J."/>
        </authorList>
    </citation>
    <scope>NUCLEOTIDE SEQUENCE</scope>
    <source>
        <strain evidence="3">PC206-O</strain>
    </source>
</reference>
<dbReference type="Proteomes" id="UP001272940">
    <property type="component" value="Unassembled WGS sequence"/>
</dbReference>
<proteinExistence type="predicted"/>
<dbReference type="EMBL" id="JAMYEC010000006">
    <property type="protein sequence ID" value="MDX2335363.1"/>
    <property type="molecule type" value="Genomic_DNA"/>
</dbReference>
<dbReference type="PANTHER" id="PTHR43245">
    <property type="entry name" value="BIFUNCTIONAL POLYMYXIN RESISTANCE PROTEIN ARNA"/>
    <property type="match status" value="1"/>
</dbReference>
<keyword evidence="5" id="KW-1185">Reference proteome</keyword>
<dbReference type="Gene3D" id="3.90.25.10">
    <property type="entry name" value="UDP-galactose 4-epimerase, domain 1"/>
    <property type="match status" value="2"/>
</dbReference>
<dbReference type="InterPro" id="IPR050177">
    <property type="entry name" value="Lipid_A_modif_metabolic_enz"/>
</dbReference>
<dbReference type="GeneID" id="34014623"/>
<dbReference type="Pfam" id="PF01370">
    <property type="entry name" value="Epimerase"/>
    <property type="match status" value="1"/>
</dbReference>
<sequence>MSTHIITGGAGFVGANLAASLLADQHTVIAIDDLSRGREDVIAPLYGIPEFSFRKADCSNFRDLMAALEGYEGADCVVWHLAANSDIPAGVADPRIDLERTFMTTFVILEVMKAKGMGTLHFASSSAIYGDFGDTEIHEDIGPLQPISNYGAMKLASEAQIRAASEAWLKRASIFRFPNVIGIPATHGVIWDFVRKLKADDSVLEVLGDGTQQKAYLHIDDLVSAMRFIAGLDGAYLVYNIGPVDAGITVREIAEAVRDRVNTSASIRYGKENRGWVGDVPRFRYSVDNLLKAGWRPTLSSHEAVRQAVGEIAGQELVS</sequence>
<name>A0A1Z3U854_BREVE</name>
<evidence type="ECO:0000313" key="2">
    <source>
        <dbReference type="EMBL" id="ASE39412.1"/>
    </source>
</evidence>
<reference evidence="2" key="2">
    <citation type="submission" date="2017-12" db="EMBL/GenBank/DDBJ databases">
        <title>FDA dAtabase for Regulatory Grade micrObial Sequences (FDA-ARGOS): Supporting development and validation of Infectious Disease Dx tests.</title>
        <authorList>
            <person name="Campos J."/>
            <person name="Goldberg B."/>
            <person name="Tallon L."/>
            <person name="Sadzewicz L."/>
            <person name="Sengamalay N."/>
            <person name="Ott S."/>
            <person name="Godinez A."/>
            <person name="Nagaraj S."/>
            <person name="Vavikolanu K."/>
            <person name="Vyas G."/>
            <person name="Nadendla S."/>
            <person name="Aluvathingal J."/>
            <person name="Geyer C."/>
            <person name="Nandy P."/>
            <person name="Hobson J."/>
            <person name="Sichtig H."/>
        </authorList>
    </citation>
    <scope>NUCLEOTIDE SEQUENCE</scope>
    <source>
        <strain evidence="2">FDAARGOS_289</strain>
    </source>
</reference>
<protein>
    <submittedName>
        <fullName evidence="3">NAD-dependent epimerase/dehydratase family protein</fullName>
    </submittedName>
    <submittedName>
        <fullName evidence="2">dTDP-glucose 4,6-dehydratase</fullName>
    </submittedName>
</protein>
<reference evidence="4" key="1">
    <citation type="submission" date="2017-06" db="EMBL/GenBank/DDBJ databases">
        <title>FDA dAtabase for Regulatory Grade micrObial Sequences (FDA-ARGOS): Supporting development and validation of Infectious Disease Dx tests.</title>
        <authorList>
            <person name="Minogue T."/>
            <person name="Wolcott M."/>
            <person name="Wasieloski L."/>
            <person name="Aguilar W."/>
            <person name="Moore D."/>
            <person name="Tallon L."/>
            <person name="Sadzewicz L."/>
            <person name="Sengamalay N."/>
            <person name="Ott S."/>
            <person name="Godinez A."/>
            <person name="Nagaraj S."/>
            <person name="Nadendla S."/>
            <person name="Geyer C."/>
            <person name="Sichtig H."/>
        </authorList>
    </citation>
    <scope>NUCLEOTIDE SEQUENCE [LARGE SCALE GENOMIC DNA]</scope>
    <source>
        <strain evidence="4">FDAARGOS_289</strain>
    </source>
</reference>
<dbReference type="RefSeq" id="WP_066628915.1">
    <property type="nucleotide sequence ID" value="NZ_CP022048.2"/>
</dbReference>
<dbReference type="KEGG" id="bvc:CEP68_07775"/>
<dbReference type="EMBL" id="CP022048">
    <property type="protein sequence ID" value="ASE39412.1"/>
    <property type="molecule type" value="Genomic_DNA"/>
</dbReference>
<dbReference type="SUPFAM" id="SSF51735">
    <property type="entry name" value="NAD(P)-binding Rossmann-fold domains"/>
    <property type="match status" value="1"/>
</dbReference>
<organism evidence="2 4">
    <name type="scientific">Brevundimonas vesicularis</name>
    <name type="common">Pseudomonas vesicularis</name>
    <dbReference type="NCBI Taxonomy" id="41276"/>
    <lineage>
        <taxon>Bacteria</taxon>
        <taxon>Pseudomonadati</taxon>
        <taxon>Pseudomonadota</taxon>
        <taxon>Alphaproteobacteria</taxon>
        <taxon>Caulobacterales</taxon>
        <taxon>Caulobacteraceae</taxon>
        <taxon>Brevundimonas</taxon>
    </lineage>
</organism>